<proteinExistence type="predicted"/>
<organism evidence="1 2">
    <name type="scientific">Aspergillus tanneri</name>
    <dbReference type="NCBI Taxonomy" id="1220188"/>
    <lineage>
        <taxon>Eukaryota</taxon>
        <taxon>Fungi</taxon>
        <taxon>Dikarya</taxon>
        <taxon>Ascomycota</taxon>
        <taxon>Pezizomycotina</taxon>
        <taxon>Eurotiomycetes</taxon>
        <taxon>Eurotiomycetidae</taxon>
        <taxon>Eurotiales</taxon>
        <taxon>Aspergillaceae</taxon>
        <taxon>Aspergillus</taxon>
        <taxon>Aspergillus subgen. Circumdati</taxon>
    </lineage>
</organism>
<accession>A0A4S3JWL3</accession>
<evidence type="ECO:0000313" key="2">
    <source>
        <dbReference type="Proteomes" id="UP000308092"/>
    </source>
</evidence>
<dbReference type="AlphaFoldDB" id="A0A4S3JWL3"/>
<evidence type="ECO:0000313" key="1">
    <source>
        <dbReference type="EMBL" id="THC99753.1"/>
    </source>
</evidence>
<protein>
    <submittedName>
        <fullName evidence="1">Uncharacterized protein</fullName>
    </submittedName>
</protein>
<sequence length="24" mass="2565">MGTNPSPSFSERYICYATTSAPAI</sequence>
<dbReference type="VEuPathDB" id="FungiDB:EYZ11_000803"/>
<dbReference type="Proteomes" id="UP000308092">
    <property type="component" value="Unassembled WGS sequence"/>
</dbReference>
<keyword evidence="2" id="KW-1185">Reference proteome</keyword>
<dbReference type="EMBL" id="SOSA01000012">
    <property type="protein sequence ID" value="THC99753.1"/>
    <property type="molecule type" value="Genomic_DNA"/>
</dbReference>
<gene>
    <name evidence="1" type="ORF">EYZ11_000803</name>
</gene>
<name>A0A4S3JWL3_9EURO</name>
<reference evidence="1 2" key="1">
    <citation type="submission" date="2019-03" db="EMBL/GenBank/DDBJ databases">
        <title>The genome sequence of a newly discovered highly antifungal drug resistant Aspergillus species, Aspergillus tanneri NIH 1004.</title>
        <authorList>
            <person name="Mounaud S."/>
            <person name="Singh I."/>
            <person name="Joardar V."/>
            <person name="Pakala S."/>
            <person name="Pakala S."/>
            <person name="Venepally P."/>
            <person name="Hoover J."/>
            <person name="Nierman W."/>
            <person name="Chung J."/>
            <person name="Losada L."/>
        </authorList>
    </citation>
    <scope>NUCLEOTIDE SEQUENCE [LARGE SCALE GENOMIC DNA]</scope>
    <source>
        <strain evidence="1 2">NIH1004</strain>
    </source>
</reference>
<comment type="caution">
    <text evidence="1">The sequence shown here is derived from an EMBL/GenBank/DDBJ whole genome shotgun (WGS) entry which is preliminary data.</text>
</comment>